<proteinExistence type="predicted"/>
<evidence type="ECO:0000313" key="1">
    <source>
        <dbReference type="EMBL" id="PON33575.1"/>
    </source>
</evidence>
<evidence type="ECO:0000313" key="2">
    <source>
        <dbReference type="Proteomes" id="UP000237105"/>
    </source>
</evidence>
<dbReference type="AlphaFoldDB" id="A0A2P5AAL2"/>
<accession>A0A2P5AAL2</accession>
<organism evidence="1 2">
    <name type="scientific">Parasponia andersonii</name>
    <name type="common">Sponia andersonii</name>
    <dbReference type="NCBI Taxonomy" id="3476"/>
    <lineage>
        <taxon>Eukaryota</taxon>
        <taxon>Viridiplantae</taxon>
        <taxon>Streptophyta</taxon>
        <taxon>Embryophyta</taxon>
        <taxon>Tracheophyta</taxon>
        <taxon>Spermatophyta</taxon>
        <taxon>Magnoliopsida</taxon>
        <taxon>eudicotyledons</taxon>
        <taxon>Gunneridae</taxon>
        <taxon>Pentapetalae</taxon>
        <taxon>rosids</taxon>
        <taxon>fabids</taxon>
        <taxon>Rosales</taxon>
        <taxon>Cannabaceae</taxon>
        <taxon>Parasponia</taxon>
    </lineage>
</organism>
<feature type="non-terminal residue" evidence="1">
    <location>
        <position position="51"/>
    </location>
</feature>
<gene>
    <name evidence="1" type="ORF">PanWU01x14_351440</name>
</gene>
<keyword evidence="2" id="KW-1185">Reference proteome</keyword>
<dbReference type="Proteomes" id="UP000237105">
    <property type="component" value="Unassembled WGS sequence"/>
</dbReference>
<reference evidence="2" key="1">
    <citation type="submission" date="2016-06" db="EMBL/GenBank/DDBJ databases">
        <title>Parallel loss of symbiosis genes in relatives of nitrogen-fixing non-legume Parasponia.</title>
        <authorList>
            <person name="Van Velzen R."/>
            <person name="Holmer R."/>
            <person name="Bu F."/>
            <person name="Rutten L."/>
            <person name="Van Zeijl A."/>
            <person name="Liu W."/>
            <person name="Santuari L."/>
            <person name="Cao Q."/>
            <person name="Sharma T."/>
            <person name="Shen D."/>
            <person name="Roswanjaya Y."/>
            <person name="Wardhani T."/>
            <person name="Kalhor M.S."/>
            <person name="Jansen J."/>
            <person name="Van den Hoogen J."/>
            <person name="Gungor B."/>
            <person name="Hartog M."/>
            <person name="Hontelez J."/>
            <person name="Verver J."/>
            <person name="Yang W.-C."/>
            <person name="Schijlen E."/>
            <person name="Repin R."/>
            <person name="Schilthuizen M."/>
            <person name="Schranz E."/>
            <person name="Heidstra R."/>
            <person name="Miyata K."/>
            <person name="Fedorova E."/>
            <person name="Kohlen W."/>
            <person name="Bisseling T."/>
            <person name="Smit S."/>
            <person name="Geurts R."/>
        </authorList>
    </citation>
    <scope>NUCLEOTIDE SEQUENCE [LARGE SCALE GENOMIC DNA]</scope>
    <source>
        <strain evidence="2">cv. WU1-14</strain>
    </source>
</reference>
<name>A0A2P5AAL2_PARAD</name>
<comment type="caution">
    <text evidence="1">The sequence shown here is derived from an EMBL/GenBank/DDBJ whole genome shotgun (WGS) entry which is preliminary data.</text>
</comment>
<dbReference type="EMBL" id="JXTB01000717">
    <property type="protein sequence ID" value="PON33575.1"/>
    <property type="molecule type" value="Genomic_DNA"/>
</dbReference>
<sequence length="51" mass="5665">MKQMKLQILCADPTICRDASRDFAINIVQSYTPEPILSIATLLESVDAALR</sequence>
<protein>
    <submittedName>
        <fullName evidence="1">Uncharacterized protein</fullName>
    </submittedName>
</protein>